<evidence type="ECO:0000313" key="4">
    <source>
        <dbReference type="EMBL" id="BCJ34533.1"/>
    </source>
</evidence>
<keyword evidence="2" id="KW-0813">Transport</keyword>
<evidence type="ECO:0000256" key="2">
    <source>
        <dbReference type="ARBA" id="ARBA00022448"/>
    </source>
</evidence>
<dbReference type="InterPro" id="IPR006059">
    <property type="entry name" value="SBP"/>
</dbReference>
<gene>
    <name evidence="4" type="ORF">Athai_20360</name>
</gene>
<dbReference type="PANTHER" id="PTHR30061:SF50">
    <property type="entry name" value="MALTOSE_MALTODEXTRIN-BINDING PERIPLASMIC PROTEIN"/>
    <property type="match status" value="1"/>
</dbReference>
<dbReference type="GO" id="GO:0055052">
    <property type="term" value="C:ATP-binding cassette (ABC) transporter complex, substrate-binding subunit-containing"/>
    <property type="evidence" value="ECO:0007669"/>
    <property type="project" value="TreeGrafter"/>
</dbReference>
<proteinExistence type="inferred from homology"/>
<dbReference type="SUPFAM" id="SSF53850">
    <property type="entry name" value="Periplasmic binding protein-like II"/>
    <property type="match status" value="1"/>
</dbReference>
<dbReference type="GO" id="GO:0042956">
    <property type="term" value="P:maltodextrin transmembrane transport"/>
    <property type="evidence" value="ECO:0007669"/>
    <property type="project" value="TreeGrafter"/>
</dbReference>
<dbReference type="PANTHER" id="PTHR30061">
    <property type="entry name" value="MALTOSE-BINDING PERIPLASMIC PROTEIN"/>
    <property type="match status" value="1"/>
</dbReference>
<dbReference type="GO" id="GO:0015768">
    <property type="term" value="P:maltose transport"/>
    <property type="evidence" value="ECO:0007669"/>
    <property type="project" value="TreeGrafter"/>
</dbReference>
<dbReference type="RefSeq" id="WP_203961253.1">
    <property type="nucleotide sequence ID" value="NZ_AP023355.1"/>
</dbReference>
<dbReference type="Gene3D" id="3.40.190.10">
    <property type="entry name" value="Periplasmic binding protein-like II"/>
    <property type="match status" value="1"/>
</dbReference>
<sequence length="434" mass="45171">MSQTTPSLTRRGVLGAVGAGALALTGAAACAPSAGGTGKAQSVSDDGVKNFTFTGWSLNEASTKKALGDIVAGYQKSSGAKIKTVSYPYNDYLNQLLLQVRGGNATGAAQCDAAWLATLKATGKLTDLTRTAAGAGYTDAALGLGKVGGVQYGLPWTAGAIGMVGNQQLFDKAGIKKIPTTVDDFEAMLESLKALGNGIVPYAAMTKVDQLKDIIPWMWTFGSPVVQNDKVTVGDDGSIEAVTWYKKLYDKKLIAPALDRFDARALFGQGKVGVYEDAPVGRGAVVAAAKNKDIEKQLVPFARPVAHAGDEPIAFAWGGVLVVLAGKGSGAAAKFARSVTADTATQATYFAKTGNPPTTGKALADPKVASDTFISQFSKRVTPTARTDPFWAYPQYAQIEQALATQVQAVLTGKSSPKQAMSDAREAMQKLVTS</sequence>
<dbReference type="EMBL" id="AP023355">
    <property type="protein sequence ID" value="BCJ34533.1"/>
    <property type="molecule type" value="Genomic_DNA"/>
</dbReference>
<evidence type="ECO:0000313" key="5">
    <source>
        <dbReference type="Proteomes" id="UP000611640"/>
    </source>
</evidence>
<organism evidence="4 5">
    <name type="scientific">Actinocatenispora thailandica</name>
    <dbReference type="NCBI Taxonomy" id="227318"/>
    <lineage>
        <taxon>Bacteria</taxon>
        <taxon>Bacillati</taxon>
        <taxon>Actinomycetota</taxon>
        <taxon>Actinomycetes</taxon>
        <taxon>Micromonosporales</taxon>
        <taxon>Micromonosporaceae</taxon>
        <taxon>Actinocatenispora</taxon>
    </lineage>
</organism>
<dbReference type="GO" id="GO:1901982">
    <property type="term" value="F:maltose binding"/>
    <property type="evidence" value="ECO:0007669"/>
    <property type="project" value="TreeGrafter"/>
</dbReference>
<protein>
    <submittedName>
        <fullName evidence="4">Sugar ABC transporter substrate-binding protein</fullName>
    </submittedName>
</protein>
<dbReference type="Proteomes" id="UP000611640">
    <property type="component" value="Chromosome"/>
</dbReference>
<accession>A0A7R7HW54</accession>
<keyword evidence="3" id="KW-0732">Signal</keyword>
<dbReference type="PROSITE" id="PS51318">
    <property type="entry name" value="TAT"/>
    <property type="match status" value="1"/>
</dbReference>
<evidence type="ECO:0000256" key="3">
    <source>
        <dbReference type="ARBA" id="ARBA00022729"/>
    </source>
</evidence>
<comment type="similarity">
    <text evidence="1">Belongs to the bacterial solute-binding protein 1 family.</text>
</comment>
<dbReference type="InterPro" id="IPR006311">
    <property type="entry name" value="TAT_signal"/>
</dbReference>
<reference evidence="4 5" key="1">
    <citation type="submission" date="2020-08" db="EMBL/GenBank/DDBJ databases">
        <title>Whole genome shotgun sequence of Actinocatenispora thailandica NBRC 105041.</title>
        <authorList>
            <person name="Komaki H."/>
            <person name="Tamura T."/>
        </authorList>
    </citation>
    <scope>NUCLEOTIDE SEQUENCE [LARGE SCALE GENOMIC DNA]</scope>
    <source>
        <strain evidence="4 5">NBRC 105041</strain>
    </source>
</reference>
<keyword evidence="5" id="KW-1185">Reference proteome</keyword>
<dbReference type="AlphaFoldDB" id="A0A7R7HW54"/>
<evidence type="ECO:0000256" key="1">
    <source>
        <dbReference type="ARBA" id="ARBA00008520"/>
    </source>
</evidence>
<name>A0A7R7HW54_9ACTN</name>
<dbReference type="KEGG" id="atl:Athai_20360"/>
<dbReference type="Pfam" id="PF13416">
    <property type="entry name" value="SBP_bac_8"/>
    <property type="match status" value="1"/>
</dbReference>